<gene>
    <name evidence="2" type="ORF">NDI86_00660</name>
</gene>
<name>A0ABU2FK45_9EURY</name>
<keyword evidence="1" id="KW-0472">Membrane</keyword>
<keyword evidence="1" id="KW-0812">Transmembrane</keyword>
<dbReference type="Proteomes" id="UP001268864">
    <property type="component" value="Unassembled WGS sequence"/>
</dbReference>
<organism evidence="2 3">
    <name type="scientific">Haloarcula onubensis</name>
    <dbReference type="NCBI Taxonomy" id="2950539"/>
    <lineage>
        <taxon>Archaea</taxon>
        <taxon>Methanobacteriati</taxon>
        <taxon>Methanobacteriota</taxon>
        <taxon>Stenosarchaea group</taxon>
        <taxon>Halobacteria</taxon>
        <taxon>Halobacteriales</taxon>
        <taxon>Haloarculaceae</taxon>
        <taxon>Haloarcula</taxon>
    </lineage>
</organism>
<evidence type="ECO:0000313" key="2">
    <source>
        <dbReference type="EMBL" id="MDS0280612.1"/>
    </source>
</evidence>
<keyword evidence="1" id="KW-1133">Transmembrane helix</keyword>
<evidence type="ECO:0000313" key="3">
    <source>
        <dbReference type="Proteomes" id="UP001268864"/>
    </source>
</evidence>
<sequence>MGQEQMVPGDGISRTKLLLAVGIGVVVVAGALTLTGGVDSAGAITQVPAGVDSVVRLDLTITSDRITQLAAVANGAPVGGSGNATAIFENETGVDPGPAREVVVFSDNRSENESAYGGFVLHTDAETDTAVGGIRDTTNSTYRTTTYSGATVHVPANASNRYIGVLGEGQVVVGTQAAVRDTIDVSAGDADALDGPLRAAYEGTRNGTVRFATSAPGRWVPAGGDFVNVEVYRKLDTAAGTYYIDGGTAGLTVRLGASSTANAQTVAQATQGAAVIGQRTIENESVARSLEAVNVTREGKTVTVRYEQPLGPFQRTVRYLYGAF</sequence>
<reference evidence="2 3" key="1">
    <citation type="submission" date="2022-06" db="EMBL/GenBank/DDBJ databases">
        <title>Halomicroarcula sp. a new haloarchaeum isolate from saline soil.</title>
        <authorList>
            <person name="Strakova D."/>
            <person name="Galisteo C."/>
            <person name="Sanchez-Porro C."/>
            <person name="Ventosa A."/>
        </authorList>
    </citation>
    <scope>NUCLEOTIDE SEQUENCE [LARGE SCALE GENOMIC DNA]</scope>
    <source>
        <strain evidence="2 3">S3CR25-11</strain>
    </source>
</reference>
<dbReference type="RefSeq" id="WP_310898460.1">
    <property type="nucleotide sequence ID" value="NZ_JAMQOS010000001.1"/>
</dbReference>
<comment type="caution">
    <text evidence="2">The sequence shown here is derived from an EMBL/GenBank/DDBJ whole genome shotgun (WGS) entry which is preliminary data.</text>
</comment>
<proteinExistence type="predicted"/>
<dbReference type="EMBL" id="JAMQOS010000001">
    <property type="protein sequence ID" value="MDS0280612.1"/>
    <property type="molecule type" value="Genomic_DNA"/>
</dbReference>
<evidence type="ECO:0000256" key="1">
    <source>
        <dbReference type="SAM" id="Phobius"/>
    </source>
</evidence>
<keyword evidence="3" id="KW-1185">Reference proteome</keyword>
<protein>
    <recommendedName>
        <fullName evidence="4">Type IV pilin</fullName>
    </recommendedName>
</protein>
<evidence type="ECO:0008006" key="4">
    <source>
        <dbReference type="Google" id="ProtNLM"/>
    </source>
</evidence>
<accession>A0ABU2FK45</accession>
<feature type="transmembrane region" description="Helical" evidence="1">
    <location>
        <begin position="17"/>
        <end position="38"/>
    </location>
</feature>